<keyword evidence="4 6" id="KW-1133">Transmembrane helix</keyword>
<dbReference type="EMBL" id="JAFBEC010000007">
    <property type="protein sequence ID" value="MBM7633470.1"/>
    <property type="molecule type" value="Genomic_DNA"/>
</dbReference>
<evidence type="ECO:0000256" key="3">
    <source>
        <dbReference type="ARBA" id="ARBA00022692"/>
    </source>
</evidence>
<dbReference type="InterPro" id="IPR010343">
    <property type="entry name" value="ArAE_1"/>
</dbReference>
<evidence type="ECO:0000256" key="1">
    <source>
        <dbReference type="ARBA" id="ARBA00004651"/>
    </source>
</evidence>
<proteinExistence type="predicted"/>
<reference evidence="7 8" key="1">
    <citation type="submission" date="2021-01" db="EMBL/GenBank/DDBJ databases">
        <title>Genomic Encyclopedia of Type Strains, Phase IV (KMG-IV): sequencing the most valuable type-strain genomes for metagenomic binning, comparative biology and taxonomic classification.</title>
        <authorList>
            <person name="Goeker M."/>
        </authorList>
    </citation>
    <scope>NUCLEOTIDE SEQUENCE [LARGE SCALE GENOMIC DNA]</scope>
    <source>
        <strain evidence="7 8">DSM 25540</strain>
    </source>
</reference>
<organism evidence="7 8">
    <name type="scientific">Geomicrobium sediminis</name>
    <dbReference type="NCBI Taxonomy" id="1347788"/>
    <lineage>
        <taxon>Bacteria</taxon>
        <taxon>Bacillati</taxon>
        <taxon>Bacillota</taxon>
        <taxon>Bacilli</taxon>
        <taxon>Bacillales</taxon>
        <taxon>Geomicrobium</taxon>
    </lineage>
</organism>
<dbReference type="Proteomes" id="UP000741863">
    <property type="component" value="Unassembled WGS sequence"/>
</dbReference>
<keyword evidence="2" id="KW-1003">Cell membrane</keyword>
<name>A0ABS2PDG1_9BACL</name>
<dbReference type="Pfam" id="PF06081">
    <property type="entry name" value="ArAE_1"/>
    <property type="match status" value="1"/>
</dbReference>
<evidence type="ECO:0000256" key="2">
    <source>
        <dbReference type="ARBA" id="ARBA00022475"/>
    </source>
</evidence>
<accession>A0ABS2PDG1</accession>
<feature type="transmembrane region" description="Helical" evidence="6">
    <location>
        <begin position="59"/>
        <end position="76"/>
    </location>
</feature>
<protein>
    <submittedName>
        <fullName evidence="7">Uncharacterized membrane protein YgaE (UPF0421/DUF939 family)</fullName>
    </submittedName>
</protein>
<comment type="caution">
    <text evidence="7">The sequence shown here is derived from an EMBL/GenBank/DDBJ whole genome shotgun (WGS) entry which is preliminary data.</text>
</comment>
<keyword evidence="8" id="KW-1185">Reference proteome</keyword>
<evidence type="ECO:0000256" key="6">
    <source>
        <dbReference type="SAM" id="Phobius"/>
    </source>
</evidence>
<gene>
    <name evidence="7" type="ORF">JOD17_002564</name>
</gene>
<sequence>MSLFFLRSSKRLIKLLTSMTFSLLLCHLLSIPPLFAIVTTCFALENTSFDAVRNGAVRLGSALVGAGFALVFYFILGAHPLMYASVVIVIILIMNVFVYKRFTMIASITAFAIMPSMFDHHLEFYSERVMSSMIGIMVSTVVNMYVLPNNFMPELRNKYERLIEQASIISPLNSSTKKLIQKRLNEFERMAAKQKKQWRLRPGNADETRQLRYFEHQKRFLAELFQQQFSFSEQTTTPYIVQFIMRLPAHYRKLGRAERRKLLHWLDTIAPKIPADFKVNYEYVMQLLFVLDRPSYLHTFQHDNQQKKHVKA</sequence>
<feature type="transmembrane region" description="Helical" evidence="6">
    <location>
        <begin position="129"/>
        <end position="147"/>
    </location>
</feature>
<evidence type="ECO:0000313" key="7">
    <source>
        <dbReference type="EMBL" id="MBM7633470.1"/>
    </source>
</evidence>
<evidence type="ECO:0000313" key="8">
    <source>
        <dbReference type="Proteomes" id="UP000741863"/>
    </source>
</evidence>
<evidence type="ECO:0000256" key="5">
    <source>
        <dbReference type="ARBA" id="ARBA00023136"/>
    </source>
</evidence>
<comment type="subcellular location">
    <subcellularLocation>
        <location evidence="1">Cell membrane</location>
        <topology evidence="1">Multi-pass membrane protein</topology>
    </subcellularLocation>
</comment>
<dbReference type="RefSeq" id="WP_204698135.1">
    <property type="nucleotide sequence ID" value="NZ_JAFBEC010000007.1"/>
</dbReference>
<keyword evidence="3 6" id="KW-0812">Transmembrane</keyword>
<feature type="transmembrane region" description="Helical" evidence="6">
    <location>
        <begin position="81"/>
        <end position="98"/>
    </location>
</feature>
<keyword evidence="5 6" id="KW-0472">Membrane</keyword>
<evidence type="ECO:0000256" key="4">
    <source>
        <dbReference type="ARBA" id="ARBA00022989"/>
    </source>
</evidence>